<feature type="domain" description="RRM" evidence="6">
    <location>
        <begin position="526"/>
        <end position="600"/>
    </location>
</feature>
<accession>A0A5F8G601</accession>
<dbReference type="CDD" id="cd12274">
    <property type="entry name" value="RRM2_NEFsp"/>
    <property type="match status" value="1"/>
</dbReference>
<dbReference type="InterPro" id="IPR013520">
    <property type="entry name" value="Ribonucl_H"/>
</dbReference>
<reference evidence="7" key="2">
    <citation type="submission" date="2025-08" db="UniProtKB">
        <authorList>
            <consortium name="Ensembl"/>
        </authorList>
    </citation>
    <scope>IDENTIFICATION</scope>
</reference>
<evidence type="ECO:0000313" key="7">
    <source>
        <dbReference type="Ensembl" id="ENSMODP00000042900.1"/>
    </source>
</evidence>
<dbReference type="GO" id="GO:0005634">
    <property type="term" value="C:nucleus"/>
    <property type="evidence" value="ECO:0000318"/>
    <property type="project" value="GO_Central"/>
</dbReference>
<dbReference type="PANTHER" id="PTHR12801">
    <property type="entry name" value="RNA EXONUCLEASE REXO1 / RECO3 FAMILY MEMBER-RELATED"/>
    <property type="match status" value="1"/>
</dbReference>
<dbReference type="SUPFAM" id="SSF53098">
    <property type="entry name" value="Ribonuclease H-like"/>
    <property type="match status" value="1"/>
</dbReference>
<dbReference type="InterPro" id="IPR047021">
    <property type="entry name" value="REXO1/3/4-like"/>
</dbReference>
<organism evidence="7 8">
    <name type="scientific">Monodelphis domestica</name>
    <name type="common">Gray short-tailed opossum</name>
    <dbReference type="NCBI Taxonomy" id="13616"/>
    <lineage>
        <taxon>Eukaryota</taxon>
        <taxon>Metazoa</taxon>
        <taxon>Chordata</taxon>
        <taxon>Craniata</taxon>
        <taxon>Vertebrata</taxon>
        <taxon>Euteleostomi</taxon>
        <taxon>Mammalia</taxon>
        <taxon>Metatheria</taxon>
        <taxon>Didelphimorphia</taxon>
        <taxon>Didelphidae</taxon>
        <taxon>Monodelphis</taxon>
    </lineage>
</organism>
<dbReference type="STRING" id="13616.ENSMODP00000042900"/>
<dbReference type="SMART" id="SM00479">
    <property type="entry name" value="EXOIII"/>
    <property type="match status" value="1"/>
</dbReference>
<evidence type="ECO:0000259" key="6">
    <source>
        <dbReference type="PROSITE" id="PS50102"/>
    </source>
</evidence>
<dbReference type="InterPro" id="IPR012677">
    <property type="entry name" value="Nucleotide-bd_a/b_plait_sf"/>
</dbReference>
<evidence type="ECO:0000256" key="4">
    <source>
        <dbReference type="PROSITE-ProRule" id="PRU00176"/>
    </source>
</evidence>
<dbReference type="Gene3D" id="3.30.70.330">
    <property type="match status" value="2"/>
</dbReference>
<dbReference type="Ensembl" id="ENSMODT00000075176.1">
    <property type="protein sequence ID" value="ENSMODP00000042900.1"/>
    <property type="gene ID" value="ENSMODG00000007059.4"/>
</dbReference>
<dbReference type="InterPro" id="IPR034922">
    <property type="entry name" value="REX1-like_exo"/>
</dbReference>
<dbReference type="Pfam" id="PF00076">
    <property type="entry name" value="RRM_1"/>
    <property type="match status" value="1"/>
</dbReference>
<keyword evidence="8" id="KW-1185">Reference proteome</keyword>
<dbReference type="GO" id="GO:0004527">
    <property type="term" value="F:exonuclease activity"/>
    <property type="evidence" value="ECO:0000318"/>
    <property type="project" value="GO_Central"/>
</dbReference>
<dbReference type="SMART" id="SM00360">
    <property type="entry name" value="RRM"/>
    <property type="match status" value="2"/>
</dbReference>
<reference evidence="7" key="3">
    <citation type="submission" date="2025-09" db="UniProtKB">
        <authorList>
            <consortium name="Ensembl"/>
        </authorList>
    </citation>
    <scope>IDENTIFICATION</scope>
</reference>
<dbReference type="InParanoid" id="A0A5F8G601"/>
<dbReference type="FunFam" id="3.30.420.10:FF:000055">
    <property type="entry name" value="RNA exonuclease 5 isoform X1"/>
    <property type="match status" value="1"/>
</dbReference>
<dbReference type="Pfam" id="PF00929">
    <property type="entry name" value="RNase_T"/>
    <property type="match status" value="1"/>
</dbReference>
<dbReference type="PROSITE" id="PS50102">
    <property type="entry name" value="RRM"/>
    <property type="match status" value="2"/>
</dbReference>
<dbReference type="Bgee" id="ENSMODG00000007059">
    <property type="expression patterns" value="Expressed in adult mammalian kidney and 19 other cell types or tissues"/>
</dbReference>
<dbReference type="InterPro" id="IPR035979">
    <property type="entry name" value="RBD_domain_sf"/>
</dbReference>
<dbReference type="InterPro" id="IPR012337">
    <property type="entry name" value="RNaseH-like_sf"/>
</dbReference>
<dbReference type="InterPro" id="IPR000504">
    <property type="entry name" value="RRM_dom"/>
</dbReference>
<evidence type="ECO:0000256" key="2">
    <source>
        <dbReference type="ARBA" id="ARBA00022801"/>
    </source>
</evidence>
<feature type="region of interest" description="Disordered" evidence="5">
    <location>
        <begin position="1"/>
        <end position="40"/>
    </location>
</feature>
<dbReference type="FunCoup" id="A0A5F8G601">
    <property type="interactions" value="901"/>
</dbReference>
<evidence type="ECO:0000256" key="1">
    <source>
        <dbReference type="ARBA" id="ARBA00022722"/>
    </source>
</evidence>
<keyword evidence="2" id="KW-0378">Hydrolase</keyword>
<reference evidence="7 8" key="1">
    <citation type="journal article" date="2007" name="Nature">
        <title>Genome of the marsupial Monodelphis domestica reveals innovation in non-coding sequences.</title>
        <authorList>
            <person name="Mikkelsen T.S."/>
            <person name="Wakefield M.J."/>
            <person name="Aken B."/>
            <person name="Amemiya C.T."/>
            <person name="Chang J.L."/>
            <person name="Duke S."/>
            <person name="Garber M."/>
            <person name="Gentles A.J."/>
            <person name="Goodstadt L."/>
            <person name="Heger A."/>
            <person name="Jurka J."/>
            <person name="Kamal M."/>
            <person name="Mauceli E."/>
            <person name="Searle S.M."/>
            <person name="Sharpe T."/>
            <person name="Baker M.L."/>
            <person name="Batzer M.A."/>
            <person name="Benos P.V."/>
            <person name="Belov K."/>
            <person name="Clamp M."/>
            <person name="Cook A."/>
            <person name="Cuff J."/>
            <person name="Das R."/>
            <person name="Davidow L."/>
            <person name="Deakin J.E."/>
            <person name="Fazzari M.J."/>
            <person name="Glass J.L."/>
            <person name="Grabherr M."/>
            <person name="Greally J.M."/>
            <person name="Gu W."/>
            <person name="Hore T.A."/>
            <person name="Huttley G.A."/>
            <person name="Kleber M."/>
            <person name="Jirtle R.L."/>
            <person name="Koina E."/>
            <person name="Lee J.T."/>
            <person name="Mahony S."/>
            <person name="Marra M.A."/>
            <person name="Miller R.D."/>
            <person name="Nicholls R.D."/>
            <person name="Oda M."/>
            <person name="Papenfuss A.T."/>
            <person name="Parra Z.E."/>
            <person name="Pollock D.D."/>
            <person name="Ray D.A."/>
            <person name="Schein J.E."/>
            <person name="Speed T.P."/>
            <person name="Thompson K."/>
            <person name="VandeBerg J.L."/>
            <person name="Wade C.M."/>
            <person name="Walker J.A."/>
            <person name="Waters P.D."/>
            <person name="Webber C."/>
            <person name="Weidman J.R."/>
            <person name="Xie X."/>
            <person name="Zody M.C."/>
            <person name="Baldwin J."/>
            <person name="Abdouelleil A."/>
            <person name="Abdulkadir J."/>
            <person name="Abebe A."/>
            <person name="Abera B."/>
            <person name="Abreu J."/>
            <person name="Acer S.C."/>
            <person name="Aftuck L."/>
            <person name="Alexander A."/>
            <person name="An P."/>
            <person name="Anderson E."/>
            <person name="Anderson S."/>
            <person name="Arachi H."/>
            <person name="Azer M."/>
            <person name="Bachantsang P."/>
            <person name="Barry A."/>
            <person name="Bayul T."/>
            <person name="Berlin A."/>
            <person name="Bessette D."/>
            <person name="Bloom T."/>
            <person name="Bloom T."/>
            <person name="Boguslavskiy L."/>
            <person name="Bonnet C."/>
            <person name="Boukhgalter B."/>
            <person name="Bourzgui I."/>
            <person name="Brown A."/>
            <person name="Cahill P."/>
            <person name="Channer S."/>
            <person name="Cheshatsang Y."/>
            <person name="Chuda L."/>
            <person name="Citroen M."/>
            <person name="Collymore A."/>
            <person name="Cooke P."/>
            <person name="Costello M."/>
            <person name="D'Aco K."/>
            <person name="Daza R."/>
            <person name="De Haan G."/>
            <person name="DeGray S."/>
            <person name="DeMaso C."/>
            <person name="Dhargay N."/>
            <person name="Dooley K."/>
            <person name="Dooley E."/>
            <person name="Doricent M."/>
            <person name="Dorje P."/>
            <person name="Dorjee K."/>
            <person name="Dupes A."/>
            <person name="Elong R."/>
            <person name="Falk J."/>
            <person name="Farina A."/>
            <person name="Faro S."/>
            <person name="Ferguson D."/>
            <person name="Fisher S."/>
            <person name="Foley C.D."/>
            <person name="Franke A."/>
            <person name="Friedrich D."/>
            <person name="Gadbois L."/>
            <person name="Gearin G."/>
            <person name="Gearin C.R."/>
            <person name="Giannoukos G."/>
            <person name="Goode T."/>
            <person name="Graham J."/>
            <person name="Grandbois E."/>
            <person name="Grewal S."/>
            <person name="Gyaltsen K."/>
            <person name="Hafez N."/>
            <person name="Hagos B."/>
            <person name="Hall J."/>
            <person name="Henson C."/>
            <person name="Hollinger A."/>
            <person name="Honan T."/>
            <person name="Huard M.D."/>
            <person name="Hughes L."/>
            <person name="Hurhula B."/>
            <person name="Husby M.E."/>
            <person name="Kamat A."/>
            <person name="Kanga B."/>
            <person name="Kashin S."/>
            <person name="Khazanovich D."/>
            <person name="Kisner P."/>
            <person name="Lance K."/>
            <person name="Lara M."/>
            <person name="Lee W."/>
            <person name="Lennon N."/>
            <person name="Letendre F."/>
            <person name="LeVine R."/>
            <person name="Lipovsky A."/>
            <person name="Liu X."/>
            <person name="Liu J."/>
            <person name="Liu S."/>
            <person name="Lokyitsang T."/>
            <person name="Lokyitsang Y."/>
            <person name="Lubonja R."/>
            <person name="Lui A."/>
            <person name="MacDonald P."/>
            <person name="Magnisalis V."/>
            <person name="Maru K."/>
            <person name="Matthews C."/>
            <person name="McCusker W."/>
            <person name="McDonough S."/>
            <person name="Mehta T."/>
            <person name="Meldrim J."/>
            <person name="Meneus L."/>
            <person name="Mihai O."/>
            <person name="Mihalev A."/>
            <person name="Mihova T."/>
            <person name="Mittelman R."/>
            <person name="Mlenga V."/>
            <person name="Montmayeur A."/>
            <person name="Mulrain L."/>
            <person name="Navidi A."/>
            <person name="Naylor J."/>
            <person name="Negash T."/>
            <person name="Nguyen T."/>
            <person name="Nguyen N."/>
            <person name="Nicol R."/>
            <person name="Norbu C."/>
            <person name="Norbu N."/>
            <person name="Novod N."/>
            <person name="O'Neill B."/>
            <person name="Osman S."/>
            <person name="Markiewicz E."/>
            <person name="Oyono O.L."/>
            <person name="Patti C."/>
            <person name="Phunkhang P."/>
            <person name="Pierre F."/>
            <person name="Priest M."/>
            <person name="Raghuraman S."/>
            <person name="Rege F."/>
            <person name="Reyes R."/>
            <person name="Rise C."/>
            <person name="Rogov P."/>
            <person name="Ross K."/>
            <person name="Ryan E."/>
            <person name="Settipalli S."/>
            <person name="Shea T."/>
            <person name="Sherpa N."/>
            <person name="Shi L."/>
            <person name="Shih D."/>
            <person name="Sparrow T."/>
            <person name="Spaulding J."/>
            <person name="Stalker J."/>
            <person name="Stange-Thomann N."/>
            <person name="Stavropoulos S."/>
            <person name="Stone C."/>
            <person name="Strader C."/>
            <person name="Tesfaye S."/>
            <person name="Thomson T."/>
            <person name="Thoulutsang Y."/>
            <person name="Thoulutsang D."/>
            <person name="Topham K."/>
            <person name="Topping I."/>
            <person name="Tsamla T."/>
            <person name="Vassiliev H."/>
            <person name="Vo A."/>
            <person name="Wangchuk T."/>
            <person name="Wangdi T."/>
            <person name="Weiand M."/>
            <person name="Wilkinson J."/>
            <person name="Wilson A."/>
            <person name="Yadav S."/>
            <person name="Young G."/>
            <person name="Yu Q."/>
            <person name="Zembek L."/>
            <person name="Zhong D."/>
            <person name="Zimmer A."/>
            <person name="Zwirko Z."/>
            <person name="Jaffe D.B."/>
            <person name="Alvarez P."/>
            <person name="Brockman W."/>
            <person name="Butler J."/>
            <person name="Chin C."/>
            <person name="Gnerre S."/>
            <person name="MacCallum I."/>
            <person name="Graves J.A."/>
            <person name="Ponting C.P."/>
            <person name="Breen M."/>
            <person name="Samollow P.B."/>
            <person name="Lander E.S."/>
            <person name="Lindblad-Toh K."/>
        </authorList>
    </citation>
    <scope>NUCLEOTIDE SEQUENCE [LARGE SCALE GENOMIC DNA]</scope>
</reference>
<sequence length="843" mass="94155">MDAALIGKSKKRKQPQNEFFIGSGEETTNGDPDDEESQPKWKKARLSTKLFVNNYEISHDQLRELLKSAALGKLSISDEQGAPNLSWCHLSHPKHLNSVVVIVLQGVSQLHFYKFFLQFKHLRKAFRHRFRLPAPSANFLADVIGEQPNGNKEERILPTPNTMQVSSSLTSPQAITDLHSDPIIQKYGYDKVGLVRCLLTKEEMKKFDFPLQGLDTCKNFIPTECLGPVNDSSPLFGLDCEMCLTPNGNELTRVSLVDAEGHCVMDELVKPDNKILNYLTRFSGITRKILKPVTTRLRDVQVKLKKLLPPDAVLVGHSLNADLKALQMIHLNVIDTSLLFVRDLGRRFKLKFLAKAVLGKEIQCPDRVGHDSTEDAIATLELAQYFIKHGPRKIAEMKLDTAVHSQQSLASPKQKNTLPLCPSGPNKEASTDAMWQKNAGILECLDLTGQKLLFLSQKAGGNAFTSSRFCRSILCTSDEEVLEQAQAEVPLSSFSIIQFSQCPHPLSPSLTVEMHQKMKIKWAEMSTVYAGPFGENFCLKPLKKLFASFGPVHSMEVILETDEPYLCIHYGVLEAAQLAIETLNGACVQGSRIKVQRPVQELTLDCDTIVSTLETDPENESTIYVNGMKESYTKEDMSQKFSLLPSLEAIFLPVDPQSKKHKKYCFLKFRSFECAQSALKILQGPTGLSWKLVCRKALTPNHLHEWICHSYPDPRSPQASDVVSLDPKEKSPSVNKVTDIPSVLLLRQLWVEGGHIYNPARLKCSRSGYRCLTQKPISALYPRVALHVLPPSSGSICPHFRVPPFVRATNFPIVFSSPLCLCSAPLVLIPACEKRSQSLCFAE</sequence>
<dbReference type="GeneTree" id="ENSGT00940000161162"/>
<dbReference type="OMA" id="PHICIQY"/>
<dbReference type="SUPFAM" id="SSF54928">
    <property type="entry name" value="RNA-binding domain, RBD"/>
    <property type="match status" value="1"/>
</dbReference>
<evidence type="ECO:0000313" key="8">
    <source>
        <dbReference type="Proteomes" id="UP000002280"/>
    </source>
</evidence>
<feature type="domain" description="RRM" evidence="6">
    <location>
        <begin position="621"/>
        <end position="684"/>
    </location>
</feature>
<dbReference type="Gene3D" id="3.30.420.10">
    <property type="entry name" value="Ribonuclease H-like superfamily/Ribonuclease H"/>
    <property type="match status" value="1"/>
</dbReference>
<dbReference type="GO" id="GO:0003723">
    <property type="term" value="F:RNA binding"/>
    <property type="evidence" value="ECO:0007669"/>
    <property type="project" value="UniProtKB-UniRule"/>
</dbReference>
<keyword evidence="1" id="KW-0540">Nuclease</keyword>
<dbReference type="AlphaFoldDB" id="A0A5F8G601"/>
<evidence type="ECO:0000256" key="3">
    <source>
        <dbReference type="ARBA" id="ARBA00022839"/>
    </source>
</evidence>
<name>A0A5F8G601_MONDO</name>
<dbReference type="FunFam" id="3.30.70.330:FF:000358">
    <property type="entry name" value="RNA exonuclease 5 isoform X1"/>
    <property type="match status" value="1"/>
</dbReference>
<proteinExistence type="predicted"/>
<evidence type="ECO:0000256" key="5">
    <source>
        <dbReference type="SAM" id="MobiDB-lite"/>
    </source>
</evidence>
<keyword evidence="4" id="KW-0694">RNA-binding</keyword>
<dbReference type="GO" id="GO:0031125">
    <property type="term" value="P:rRNA 3'-end processing"/>
    <property type="evidence" value="ECO:0000318"/>
    <property type="project" value="GO_Central"/>
</dbReference>
<dbReference type="CDD" id="cd06145">
    <property type="entry name" value="REX1_like"/>
    <property type="match status" value="1"/>
</dbReference>
<gene>
    <name evidence="7" type="primary">REXO5</name>
</gene>
<dbReference type="PANTHER" id="PTHR12801:SF82">
    <property type="entry name" value="RNA EXONUCLEASE 5"/>
    <property type="match status" value="1"/>
</dbReference>
<keyword evidence="3" id="KW-0269">Exonuclease</keyword>
<dbReference type="InterPro" id="IPR036397">
    <property type="entry name" value="RNaseH_sf"/>
</dbReference>
<dbReference type="Proteomes" id="UP000002280">
    <property type="component" value="Chromosome 6"/>
</dbReference>
<protein>
    <submittedName>
        <fullName evidence="7">RNA exonuclease 5</fullName>
    </submittedName>
</protein>